<proteinExistence type="predicted"/>
<dbReference type="Proteomes" id="UP001054837">
    <property type="component" value="Unassembled WGS sequence"/>
</dbReference>
<dbReference type="FunFam" id="3.30.830.10:FF:000015">
    <property type="entry name" value="Putative zinc metalloprotease"/>
    <property type="match status" value="1"/>
</dbReference>
<dbReference type="InterPro" id="IPR013578">
    <property type="entry name" value="Peptidase_M16C_assoc"/>
</dbReference>
<evidence type="ECO:0000313" key="2">
    <source>
        <dbReference type="EMBL" id="GIY04469.1"/>
    </source>
</evidence>
<dbReference type="AlphaFoldDB" id="A0AAV4Q782"/>
<reference evidence="2 3" key="1">
    <citation type="submission" date="2021-06" db="EMBL/GenBank/DDBJ databases">
        <title>Caerostris darwini draft genome.</title>
        <authorList>
            <person name="Kono N."/>
            <person name="Arakawa K."/>
        </authorList>
    </citation>
    <scope>NUCLEOTIDE SEQUENCE [LARGE SCALE GENOMIC DNA]</scope>
</reference>
<dbReference type="Pfam" id="PF00675">
    <property type="entry name" value="Peptidase_M16"/>
    <property type="match status" value="1"/>
</dbReference>
<gene>
    <name evidence="2" type="primary">C05D11.1</name>
    <name evidence="2" type="ORF">CDAR_252731</name>
</gene>
<dbReference type="InterPro" id="IPR011249">
    <property type="entry name" value="Metalloenz_LuxS/M16"/>
</dbReference>
<name>A0AAV4Q782_9ARAC</name>
<accession>A0AAV4Q782</accession>
<dbReference type="GO" id="GO:0006508">
    <property type="term" value="P:proteolysis"/>
    <property type="evidence" value="ECO:0007669"/>
    <property type="project" value="InterPro"/>
</dbReference>
<evidence type="ECO:0000259" key="1">
    <source>
        <dbReference type="SMART" id="SM01264"/>
    </source>
</evidence>
<sequence length="1014" mass="115332">MSKTVYESIAEIVTDGGVKLSKYKSTKSGMTICIAKTDGPLVGGYLCVATEAHDDDGLPHTLEHLVFMGSEKYPYKGVLDLVANRCLAQGTNAWTDTDHTCYTMSTAGDEGFLKLLPIYLDHLLYPTLTNGAFVTEVHSINGDGDDAGVVYSEMQTRENSGESLCHLTMLRSMYPGNCGYKSETGGLLKNLRESTSNEKVRAYHKEFYRPENLCVIIVGQIDADKVFEALEPVEQRLALDGERKPFIRPWQSPVPPLPESITLDVEYPSDEDEHGLVIAAWRGPLANDYSQLISIQILMDYLTDTSVSPLTKELVEIEDPLCNQVDYTVIENFESCIYLHLANVPVKKLQEVKDKLYEVLKNIADGHEELDMERMRTVIKKKKLYILSNIENNPHDQIASYLIGDFLYGSTFEDLKHRVQEIPTIEKLFHEPAQFWLKLLRTYIIDAKYVIVMGKPSPAFSKKMALEEKQRVKEQAKKLGPVGLKEKARIIKEAVEANEIPPPKEMLSLIDVPSVKSIKFHPIKRICNVMKSEDNNIDFNINQMPCHFQLDVINTNFVRIYVLMDTNDLSQELRMYLPIFIELLDESAIKRNGELIPYQEVVKQLAEDTISISANLGINYGRFFCGKFAQLISFEFMVEEEKYSKAVQWLQDILYHIVFEPSRIRCTVNKMYADLATLKRSGRSVMKTIMSQLLYQPESNRWSANMLRQSRFLTKVIEKLDSDPSEIVDKLNSVREIVTKSDRITVHVAANLDNLKKMLQPEQPWIESFLPATVSPGIMSSPIKKCHELLRSQSEDGPLGMIVGIGSLETSYLIQCYPCITSYRDPDYAPLLVLIQYLTQLEGPMWRQIRGLGLAYHYNIYVDPDTGLLYFILSNSTHLLSAYKEGLRIIDSHLNGTAKWKKEFLESGSSSLVFDIIEKIKTVGDVAEESLKAYFSNIDMRYTQDLLEKISQVTTNDMERVGAKYLKPLFDNTLSKCAICCHPHKVSELIEGFEKFNRKLTKLPSLDDESVTKY</sequence>
<dbReference type="Pfam" id="PF05193">
    <property type="entry name" value="Peptidase_M16_C"/>
    <property type="match status" value="1"/>
</dbReference>
<comment type="caution">
    <text evidence="2">The sequence shown here is derived from an EMBL/GenBank/DDBJ whole genome shotgun (WGS) entry which is preliminary data.</text>
</comment>
<dbReference type="Pfam" id="PF08367">
    <property type="entry name" value="M16C_assoc"/>
    <property type="match status" value="1"/>
</dbReference>
<organism evidence="2 3">
    <name type="scientific">Caerostris darwini</name>
    <dbReference type="NCBI Taxonomy" id="1538125"/>
    <lineage>
        <taxon>Eukaryota</taxon>
        <taxon>Metazoa</taxon>
        <taxon>Ecdysozoa</taxon>
        <taxon>Arthropoda</taxon>
        <taxon>Chelicerata</taxon>
        <taxon>Arachnida</taxon>
        <taxon>Araneae</taxon>
        <taxon>Araneomorphae</taxon>
        <taxon>Entelegynae</taxon>
        <taxon>Araneoidea</taxon>
        <taxon>Araneidae</taxon>
        <taxon>Caerostris</taxon>
    </lineage>
</organism>
<dbReference type="PANTHER" id="PTHR43016:SF16">
    <property type="entry name" value="METALLOPROTEASE, PUTATIVE (AFU_ORTHOLOGUE AFUA_4G07610)-RELATED"/>
    <property type="match status" value="1"/>
</dbReference>
<dbReference type="PANTHER" id="PTHR43016">
    <property type="entry name" value="PRESEQUENCE PROTEASE"/>
    <property type="match status" value="1"/>
</dbReference>
<dbReference type="Gene3D" id="3.30.830.10">
    <property type="entry name" value="Metalloenzyme, LuxS/M16 peptidase-like"/>
    <property type="match status" value="4"/>
</dbReference>
<keyword evidence="3" id="KW-1185">Reference proteome</keyword>
<dbReference type="SUPFAM" id="SSF63411">
    <property type="entry name" value="LuxS/MPP-like metallohydrolase"/>
    <property type="match status" value="4"/>
</dbReference>
<feature type="domain" description="Peptidase M16C associated" evidence="1">
    <location>
        <begin position="454"/>
        <end position="716"/>
    </location>
</feature>
<dbReference type="InterPro" id="IPR011765">
    <property type="entry name" value="Pept_M16_N"/>
</dbReference>
<dbReference type="EMBL" id="BPLQ01003930">
    <property type="protein sequence ID" value="GIY04469.1"/>
    <property type="molecule type" value="Genomic_DNA"/>
</dbReference>
<dbReference type="FunFam" id="3.30.830.10:FF:000031">
    <property type="entry name" value="Putative zinc metalloprotease"/>
    <property type="match status" value="1"/>
</dbReference>
<protein>
    <submittedName>
        <fullName evidence="2">Uncharacterized protein C05D11.1</fullName>
    </submittedName>
</protein>
<dbReference type="GO" id="GO:0046872">
    <property type="term" value="F:metal ion binding"/>
    <property type="evidence" value="ECO:0007669"/>
    <property type="project" value="InterPro"/>
</dbReference>
<evidence type="ECO:0000313" key="3">
    <source>
        <dbReference type="Proteomes" id="UP001054837"/>
    </source>
</evidence>
<dbReference type="SMART" id="SM01264">
    <property type="entry name" value="M16C_associated"/>
    <property type="match status" value="1"/>
</dbReference>
<dbReference type="InterPro" id="IPR007863">
    <property type="entry name" value="Peptidase_M16_C"/>
</dbReference>